<dbReference type="Gene3D" id="1.25.40.810">
    <property type="entry name" value="UpxZ"/>
    <property type="match status" value="1"/>
</dbReference>
<dbReference type="PaxDb" id="709991-Odosp_0135"/>
<dbReference type="InterPro" id="IPR038533">
    <property type="entry name" value="UpxZ_sf"/>
</dbReference>
<accession>F9Z2W7</accession>
<dbReference type="KEGG" id="osp:Odosp_0135"/>
<dbReference type="BioCyc" id="OSPL709991:G1GRN-131-MONOMER"/>
<feature type="coiled-coil region" evidence="1">
    <location>
        <begin position="20"/>
        <end position="71"/>
    </location>
</feature>
<evidence type="ECO:0000313" key="3">
    <source>
        <dbReference type="Proteomes" id="UP000006657"/>
    </source>
</evidence>
<keyword evidence="1" id="KW-0175">Coiled coil</keyword>
<gene>
    <name evidence="2" type="ordered locus">Odosp_0135</name>
</gene>
<dbReference type="HOGENOM" id="CLU_1617324_0_0_10"/>
<evidence type="ECO:0000313" key="2">
    <source>
        <dbReference type="EMBL" id="ADY31247.1"/>
    </source>
</evidence>
<proteinExistence type="predicted"/>
<reference evidence="2 3" key="1">
    <citation type="journal article" date="2011" name="Stand. Genomic Sci.">
        <title>Complete genome sequence of Odoribacter splanchnicus type strain (1651/6).</title>
        <authorList>
            <consortium name="US DOE Joint Genome Institute (JGI-PGF)"/>
            <person name="Goker M."/>
            <person name="Gronow S."/>
            <person name="Zeytun A."/>
            <person name="Nolan M."/>
            <person name="Lucas S."/>
            <person name="Lapidus A."/>
            <person name="Hammon N."/>
            <person name="Deshpande S."/>
            <person name="Cheng J.F."/>
            <person name="Pitluck S."/>
            <person name="Liolios K."/>
            <person name="Pagani I."/>
            <person name="Ivanova N."/>
            <person name="Mavromatis K."/>
            <person name="Ovchinikova G."/>
            <person name="Pati A."/>
            <person name="Tapia R."/>
            <person name="Han C."/>
            <person name="Goodwin L."/>
            <person name="Chen A."/>
            <person name="Palaniappan K."/>
            <person name="Land M."/>
            <person name="Hauser L."/>
            <person name="Jeffries C.D."/>
            <person name="Brambilla E.M."/>
            <person name="Rohde M."/>
            <person name="Detter J.C."/>
            <person name="Woyke T."/>
            <person name="Bristow J."/>
            <person name="Markowitz V."/>
            <person name="Hugenholtz P."/>
            <person name="Eisen J.A."/>
            <person name="Kyrpides N.C."/>
            <person name="Klenk H.P."/>
        </authorList>
    </citation>
    <scope>NUCLEOTIDE SEQUENCE [LARGE SCALE GENOMIC DNA]</scope>
    <source>
        <strain evidence="3">ATCC 29572 / DSM 20712 / JCM 15291 / NCTC 10825 / 1651/6</strain>
    </source>
</reference>
<evidence type="ECO:0000256" key="1">
    <source>
        <dbReference type="SAM" id="Coils"/>
    </source>
</evidence>
<dbReference type="AlphaFoldDB" id="F9Z2W7"/>
<keyword evidence="3" id="KW-1185">Reference proteome</keyword>
<name>F9Z2W7_ODOSD</name>
<organism evidence="2 3">
    <name type="scientific">Odoribacter splanchnicus (strain ATCC 29572 / DSM 20712 / CIP 104287 / JCM 15291 / NCTC 10825 / 1651/6)</name>
    <name type="common">Bacteroides splanchnicus</name>
    <dbReference type="NCBI Taxonomy" id="709991"/>
    <lineage>
        <taxon>Bacteria</taxon>
        <taxon>Pseudomonadati</taxon>
        <taxon>Bacteroidota</taxon>
        <taxon>Bacteroidia</taxon>
        <taxon>Bacteroidales</taxon>
        <taxon>Odoribacteraceae</taxon>
        <taxon>Odoribacter</taxon>
    </lineage>
</organism>
<protein>
    <submittedName>
        <fullName evidence="2">Uncharacterized protein</fullName>
    </submittedName>
</protein>
<sequence>MSVSGNSESLDIQSGDCAILMMLINNMKQLVQEILRLCREYGECRVEVERMEEARRVKNALESVCAMARQRLDISDPALLLALLDACEVTRDEGMLQEVLDVVGRNLDRLAVSAESVKLLACCYYYVEEEECVERAGRMLEELRKMGRGEEELADAETILEELT</sequence>
<dbReference type="Proteomes" id="UP000006657">
    <property type="component" value="Chromosome"/>
</dbReference>
<dbReference type="EMBL" id="CP002544">
    <property type="protein sequence ID" value="ADY31247.1"/>
    <property type="molecule type" value="Genomic_DNA"/>
</dbReference>
<dbReference type="STRING" id="709991.Odosp_0135"/>